<dbReference type="RefSeq" id="WP_204203562.1">
    <property type="nucleotide sequence ID" value="NZ_JAFELM010000030.1"/>
</dbReference>
<dbReference type="EMBL" id="JAFELM010000030">
    <property type="protein sequence ID" value="MBM6618207.1"/>
    <property type="molecule type" value="Genomic_DNA"/>
</dbReference>
<keyword evidence="2" id="KW-1185">Reference proteome</keyword>
<organism evidence="1 2">
    <name type="scientific">Bacillus suaedaesalsae</name>
    <dbReference type="NCBI Taxonomy" id="2810349"/>
    <lineage>
        <taxon>Bacteria</taxon>
        <taxon>Bacillati</taxon>
        <taxon>Bacillota</taxon>
        <taxon>Bacilli</taxon>
        <taxon>Bacillales</taxon>
        <taxon>Bacillaceae</taxon>
        <taxon>Bacillus</taxon>
    </lineage>
</organism>
<reference evidence="1 2" key="1">
    <citation type="submission" date="2021-02" db="EMBL/GenBank/DDBJ databases">
        <title>Bacillus sp. RD4P76, an endophyte from a halophyte.</title>
        <authorList>
            <person name="Sun J.-Q."/>
        </authorList>
    </citation>
    <scope>NUCLEOTIDE SEQUENCE [LARGE SCALE GENOMIC DNA]</scope>
    <source>
        <strain evidence="1 2">RD4P76</strain>
    </source>
</reference>
<name>A0ABS2DIH3_9BACI</name>
<gene>
    <name evidence="1" type="ORF">JR050_11110</name>
</gene>
<accession>A0ABS2DIH3</accession>
<sequence>MYIKNEIKDQTLVKNYQTKIGMDAARFKYISHLESEEFLGKVKGKVCHVGRDFVDVKRDDHSIISVPFNKIGKINWLDKKSENRFCSINGHRHCKCVELGHSFNHCHQHHHTSMQEKRCNICNRSDCDGHCYGHKDKKNRNKKHCSCPHQHHKREERCNICDRINCDGHGHRTKKSHNKKHCEHCKQKHRNCKNNRRDDHLGDRLHGSKFNKHHKYHDQTCFHCRNDKDGHNKHLHDFHRRFTCFCDFPIPFCENLFQLRLAGLNDGLHFDLMQNQGSNVLLELS</sequence>
<proteinExistence type="predicted"/>
<comment type="caution">
    <text evidence="1">The sequence shown here is derived from an EMBL/GenBank/DDBJ whole genome shotgun (WGS) entry which is preliminary data.</text>
</comment>
<protein>
    <submittedName>
        <fullName evidence="1">Uncharacterized protein</fullName>
    </submittedName>
</protein>
<dbReference type="Proteomes" id="UP001518925">
    <property type="component" value="Unassembled WGS sequence"/>
</dbReference>
<evidence type="ECO:0000313" key="1">
    <source>
        <dbReference type="EMBL" id="MBM6618207.1"/>
    </source>
</evidence>
<evidence type="ECO:0000313" key="2">
    <source>
        <dbReference type="Proteomes" id="UP001518925"/>
    </source>
</evidence>